<dbReference type="AlphaFoldDB" id="A0A1E7FH30"/>
<dbReference type="PANTHER" id="PTHR10885">
    <property type="entry name" value="ISOPENTENYL-DIPHOSPHATE DELTA-ISOMERASE"/>
    <property type="match status" value="1"/>
</dbReference>
<evidence type="ECO:0000256" key="4">
    <source>
        <dbReference type="ARBA" id="ARBA00023229"/>
    </source>
</evidence>
<keyword evidence="4" id="KW-0414">Isoprene biosynthesis</keyword>
<dbReference type="EMBL" id="KV784358">
    <property type="protein sequence ID" value="OEU17073.1"/>
    <property type="molecule type" value="Genomic_DNA"/>
</dbReference>
<dbReference type="GO" id="GO:0004452">
    <property type="term" value="F:isopentenyl-diphosphate delta-isomerase activity"/>
    <property type="evidence" value="ECO:0007669"/>
    <property type="project" value="UniProtKB-EC"/>
</dbReference>
<proteinExistence type="inferred from homology"/>
<evidence type="ECO:0000256" key="6">
    <source>
        <dbReference type="SAM" id="SignalP"/>
    </source>
</evidence>
<dbReference type="SUPFAM" id="SSF55811">
    <property type="entry name" value="Nudix"/>
    <property type="match status" value="1"/>
</dbReference>
<keyword evidence="9" id="KW-1185">Reference proteome</keyword>
<keyword evidence="6" id="KW-0732">Signal</keyword>
<dbReference type="Pfam" id="PF00293">
    <property type="entry name" value="NUDIX"/>
    <property type="match status" value="1"/>
</dbReference>
<evidence type="ECO:0000313" key="9">
    <source>
        <dbReference type="Proteomes" id="UP000095751"/>
    </source>
</evidence>
<evidence type="ECO:0000256" key="5">
    <source>
        <dbReference type="ARBA" id="ARBA00023235"/>
    </source>
</evidence>
<accession>A0A1E7FH30</accession>
<dbReference type="GO" id="GO:0005737">
    <property type="term" value="C:cytoplasm"/>
    <property type="evidence" value="ECO:0007669"/>
    <property type="project" value="TreeGrafter"/>
</dbReference>
<dbReference type="PANTHER" id="PTHR10885:SF0">
    <property type="entry name" value="ISOPENTENYL-DIPHOSPHATE DELTA-ISOMERASE"/>
    <property type="match status" value="1"/>
</dbReference>
<protein>
    <recommendedName>
        <fullName evidence="3">isopentenyl-diphosphate Delta-isomerase</fullName>
        <ecNumber evidence="3">5.3.3.2</ecNumber>
    </recommendedName>
</protein>
<gene>
    <name evidence="8" type="primary">IDI2</name>
    <name evidence="8" type="ORF">FRACYDRAFT_239201</name>
</gene>
<dbReference type="UniPathway" id="UPA00059">
    <property type="reaction ID" value="UER00104"/>
</dbReference>
<dbReference type="InterPro" id="IPR000086">
    <property type="entry name" value="NUDIX_hydrolase_dom"/>
</dbReference>
<dbReference type="NCBIfam" id="TIGR02150">
    <property type="entry name" value="IPP_isom_1"/>
    <property type="match status" value="1"/>
</dbReference>
<evidence type="ECO:0000256" key="2">
    <source>
        <dbReference type="ARBA" id="ARBA00007579"/>
    </source>
</evidence>
<feature type="signal peptide" evidence="6">
    <location>
        <begin position="1"/>
        <end position="23"/>
    </location>
</feature>
<dbReference type="EC" id="5.3.3.2" evidence="3"/>
<dbReference type="KEGG" id="fcy:FRACYDRAFT_239201"/>
<name>A0A1E7FH30_9STRA</name>
<dbReference type="GO" id="GO:0009240">
    <property type="term" value="P:isopentenyl diphosphate biosynthetic process"/>
    <property type="evidence" value="ECO:0007669"/>
    <property type="project" value="TreeGrafter"/>
</dbReference>
<dbReference type="InterPro" id="IPR011876">
    <property type="entry name" value="IsopentenylPP_isomerase_typ1"/>
</dbReference>
<evidence type="ECO:0000313" key="8">
    <source>
        <dbReference type="EMBL" id="OEU17073.1"/>
    </source>
</evidence>
<dbReference type="Gene3D" id="3.90.79.10">
    <property type="entry name" value="Nucleoside Triphosphate Pyrophosphohydrolase"/>
    <property type="match status" value="1"/>
</dbReference>
<evidence type="ECO:0000256" key="1">
    <source>
        <dbReference type="ARBA" id="ARBA00004826"/>
    </source>
</evidence>
<dbReference type="PROSITE" id="PS51462">
    <property type="entry name" value="NUDIX"/>
    <property type="match status" value="1"/>
</dbReference>
<feature type="chain" id="PRO_5009193079" description="isopentenyl-diphosphate Delta-isomerase" evidence="6">
    <location>
        <begin position="24"/>
        <end position="333"/>
    </location>
</feature>
<dbReference type="OrthoDB" id="510307at2759"/>
<evidence type="ECO:0000259" key="7">
    <source>
        <dbReference type="PROSITE" id="PS51462"/>
    </source>
</evidence>
<dbReference type="InterPro" id="IPR015797">
    <property type="entry name" value="NUDIX_hydrolase-like_dom_sf"/>
</dbReference>
<keyword evidence="5 8" id="KW-0413">Isomerase</keyword>
<dbReference type="InParanoid" id="A0A1E7FH30"/>
<evidence type="ECO:0000256" key="3">
    <source>
        <dbReference type="ARBA" id="ARBA00012057"/>
    </source>
</evidence>
<dbReference type="CDD" id="cd02885">
    <property type="entry name" value="NUDIX_IPP_Isomerase"/>
    <property type="match status" value="1"/>
</dbReference>
<comment type="similarity">
    <text evidence="2">Belongs to the IPP isomerase type 1 family.</text>
</comment>
<comment type="pathway">
    <text evidence="1">Isoprenoid biosynthesis; dimethylallyl diphosphate biosynthesis; dimethylallyl diphosphate from isopentenyl diphosphate: step 1/1.</text>
</comment>
<reference evidence="8 9" key="1">
    <citation type="submission" date="2016-09" db="EMBL/GenBank/DDBJ databases">
        <title>Extensive genetic diversity and differential bi-allelic expression allows diatom success in the polar Southern Ocean.</title>
        <authorList>
            <consortium name="DOE Joint Genome Institute"/>
            <person name="Mock T."/>
            <person name="Otillar R.P."/>
            <person name="Strauss J."/>
            <person name="Dupont C."/>
            <person name="Frickenhaus S."/>
            <person name="Maumus F."/>
            <person name="Mcmullan M."/>
            <person name="Sanges R."/>
            <person name="Schmutz J."/>
            <person name="Toseland A."/>
            <person name="Valas R."/>
            <person name="Veluchamy A."/>
            <person name="Ward B.J."/>
            <person name="Allen A."/>
            <person name="Barry K."/>
            <person name="Falciatore A."/>
            <person name="Ferrante M."/>
            <person name="Fortunato A.E."/>
            <person name="Gloeckner G."/>
            <person name="Gruber A."/>
            <person name="Hipkin R."/>
            <person name="Janech M."/>
            <person name="Kroth P."/>
            <person name="Leese F."/>
            <person name="Lindquist E."/>
            <person name="Lyon B.R."/>
            <person name="Martin J."/>
            <person name="Mayer C."/>
            <person name="Parker M."/>
            <person name="Quesneville H."/>
            <person name="Raymond J."/>
            <person name="Uhlig C."/>
            <person name="Valentin K.U."/>
            <person name="Worden A.Z."/>
            <person name="Armbrust E.V."/>
            <person name="Bowler C."/>
            <person name="Green B."/>
            <person name="Moulton V."/>
            <person name="Van Oosterhout C."/>
            <person name="Grigoriev I."/>
        </authorList>
    </citation>
    <scope>NUCLEOTIDE SEQUENCE [LARGE SCALE GENOMIC DNA]</scope>
    <source>
        <strain evidence="8 9">CCMP1102</strain>
    </source>
</reference>
<dbReference type="Proteomes" id="UP000095751">
    <property type="component" value="Unassembled WGS sequence"/>
</dbReference>
<sequence>MRFSLSLLLGLGLGFMLQKRSLSFSLLRHYSSTTPQIYHSSLSLSSSLHIEETINSHDDDSAVVYGADMNQEDMMESDFLIVVDENDNVVEISDEQSVSKKAAHTFSPQQPRGILHRAFSLFCFNEEGKLLLTRRATDKITFPAVWTNTACSHPLMQMSLSEVDHWPEAFPEMPGIKRAAARKAKHELGLDIQPFLSEVQFVSRFHYWASDVQTHGLEAPWGEHEVDYILFLQRPVSEFQLQVNPEEVADIKYVSIAELKDMIYNQPDLTWSPWFVGIMERGGFDWWEDLENTLQGENTNTDIQFFDPLPNHVAKYNLPHHTRETTGLWKIKC</sequence>
<dbReference type="GO" id="GO:0050992">
    <property type="term" value="P:dimethylallyl diphosphate biosynthetic process"/>
    <property type="evidence" value="ECO:0007669"/>
    <property type="project" value="UniProtKB-UniPathway"/>
</dbReference>
<organism evidence="8 9">
    <name type="scientific">Fragilariopsis cylindrus CCMP1102</name>
    <dbReference type="NCBI Taxonomy" id="635003"/>
    <lineage>
        <taxon>Eukaryota</taxon>
        <taxon>Sar</taxon>
        <taxon>Stramenopiles</taxon>
        <taxon>Ochrophyta</taxon>
        <taxon>Bacillariophyta</taxon>
        <taxon>Bacillariophyceae</taxon>
        <taxon>Bacillariophycidae</taxon>
        <taxon>Bacillariales</taxon>
        <taxon>Bacillariaceae</taxon>
        <taxon>Fragilariopsis</taxon>
    </lineage>
</organism>
<feature type="domain" description="Nudix hydrolase" evidence="7">
    <location>
        <begin position="114"/>
        <end position="277"/>
    </location>
</feature>